<dbReference type="InterPro" id="IPR005829">
    <property type="entry name" value="Sugar_transporter_CS"/>
</dbReference>
<name>A0AAD4KYY8_9EURO</name>
<dbReference type="InterPro" id="IPR036259">
    <property type="entry name" value="MFS_trans_sf"/>
</dbReference>
<feature type="transmembrane region" description="Helical" evidence="6">
    <location>
        <begin position="440"/>
        <end position="460"/>
    </location>
</feature>
<dbReference type="SUPFAM" id="SSF103473">
    <property type="entry name" value="MFS general substrate transporter"/>
    <property type="match status" value="1"/>
</dbReference>
<feature type="domain" description="Major facilitator superfamily (MFS) profile" evidence="7">
    <location>
        <begin position="42"/>
        <end position="646"/>
    </location>
</feature>
<feature type="transmembrane region" description="Helical" evidence="6">
    <location>
        <begin position="523"/>
        <end position="543"/>
    </location>
</feature>
<feature type="region of interest" description="Disordered" evidence="5">
    <location>
        <begin position="327"/>
        <end position="352"/>
    </location>
</feature>
<accession>A0AAD4KYY8</accession>
<feature type="transmembrane region" description="Helical" evidence="6">
    <location>
        <begin position="549"/>
        <end position="572"/>
    </location>
</feature>
<evidence type="ECO:0000256" key="4">
    <source>
        <dbReference type="ARBA" id="ARBA00023136"/>
    </source>
</evidence>
<dbReference type="GO" id="GO:0022857">
    <property type="term" value="F:transmembrane transporter activity"/>
    <property type="evidence" value="ECO:0007669"/>
    <property type="project" value="InterPro"/>
</dbReference>
<protein>
    <submittedName>
        <fullName evidence="8">Major facilitator superfamily domain-containing protein</fullName>
    </submittedName>
</protein>
<keyword evidence="9" id="KW-1185">Reference proteome</keyword>
<feature type="transmembrane region" description="Helical" evidence="6">
    <location>
        <begin position="225"/>
        <end position="244"/>
    </location>
</feature>
<dbReference type="GeneID" id="70249307"/>
<feature type="transmembrane region" description="Helical" evidence="6">
    <location>
        <begin position="83"/>
        <end position="103"/>
    </location>
</feature>
<comment type="subcellular location">
    <subcellularLocation>
        <location evidence="1">Membrane</location>
        <topology evidence="1">Multi-pass membrane protein</topology>
    </subcellularLocation>
</comment>
<dbReference type="Proteomes" id="UP001201262">
    <property type="component" value="Unassembled WGS sequence"/>
</dbReference>
<feature type="transmembrane region" description="Helical" evidence="6">
    <location>
        <begin position="181"/>
        <end position="205"/>
    </location>
</feature>
<evidence type="ECO:0000256" key="3">
    <source>
        <dbReference type="ARBA" id="ARBA00022989"/>
    </source>
</evidence>
<dbReference type="RefSeq" id="XP_046073560.1">
    <property type="nucleotide sequence ID" value="XM_046219020.1"/>
</dbReference>
<keyword evidence="3 6" id="KW-1133">Transmembrane helix</keyword>
<feature type="transmembrane region" description="Helical" evidence="6">
    <location>
        <begin position="584"/>
        <end position="607"/>
    </location>
</feature>
<dbReference type="InterPro" id="IPR020846">
    <property type="entry name" value="MFS_dom"/>
</dbReference>
<keyword evidence="2 6" id="KW-0812">Transmembrane</keyword>
<evidence type="ECO:0000256" key="5">
    <source>
        <dbReference type="SAM" id="MobiDB-lite"/>
    </source>
</evidence>
<dbReference type="PROSITE" id="PS00217">
    <property type="entry name" value="SUGAR_TRANSPORT_2"/>
    <property type="match status" value="1"/>
</dbReference>
<evidence type="ECO:0000256" key="6">
    <source>
        <dbReference type="SAM" id="Phobius"/>
    </source>
</evidence>
<reference evidence="8" key="1">
    <citation type="submission" date="2021-12" db="EMBL/GenBank/DDBJ databases">
        <title>Convergent genome expansion in fungi linked to evolution of root-endophyte symbiosis.</title>
        <authorList>
            <consortium name="DOE Joint Genome Institute"/>
            <person name="Ke Y.-H."/>
            <person name="Bonito G."/>
            <person name="Liao H.-L."/>
            <person name="Looney B."/>
            <person name="Rojas-Flechas A."/>
            <person name="Nash J."/>
            <person name="Hameed K."/>
            <person name="Schadt C."/>
            <person name="Martin F."/>
            <person name="Crous P.W."/>
            <person name="Miettinen O."/>
            <person name="Magnuson J.K."/>
            <person name="Labbe J."/>
            <person name="Jacobson D."/>
            <person name="Doktycz M.J."/>
            <person name="Veneault-Fourrey C."/>
            <person name="Kuo A."/>
            <person name="Mondo S."/>
            <person name="Calhoun S."/>
            <person name="Riley R."/>
            <person name="Ohm R."/>
            <person name="LaButti K."/>
            <person name="Andreopoulos B."/>
            <person name="Pangilinan J."/>
            <person name="Nolan M."/>
            <person name="Tritt A."/>
            <person name="Clum A."/>
            <person name="Lipzen A."/>
            <person name="Daum C."/>
            <person name="Barry K."/>
            <person name="Grigoriev I.V."/>
            <person name="Vilgalys R."/>
        </authorList>
    </citation>
    <scope>NUCLEOTIDE SEQUENCE</scope>
    <source>
        <strain evidence="8">PMI_201</strain>
    </source>
</reference>
<gene>
    <name evidence="8" type="ORF">BGW36DRAFT_406933</name>
</gene>
<feature type="transmembrane region" description="Helical" evidence="6">
    <location>
        <begin position="38"/>
        <end position="63"/>
    </location>
</feature>
<organism evidence="8 9">
    <name type="scientific">Talaromyces proteolyticus</name>
    <dbReference type="NCBI Taxonomy" id="1131652"/>
    <lineage>
        <taxon>Eukaryota</taxon>
        <taxon>Fungi</taxon>
        <taxon>Dikarya</taxon>
        <taxon>Ascomycota</taxon>
        <taxon>Pezizomycotina</taxon>
        <taxon>Eurotiomycetes</taxon>
        <taxon>Eurotiomycetidae</taxon>
        <taxon>Eurotiales</taxon>
        <taxon>Trichocomaceae</taxon>
        <taxon>Talaromyces</taxon>
        <taxon>Talaromyces sect. Bacilispori</taxon>
    </lineage>
</organism>
<dbReference type="InterPro" id="IPR005828">
    <property type="entry name" value="MFS_sugar_transport-like"/>
</dbReference>
<dbReference type="AlphaFoldDB" id="A0AAD4KYY8"/>
<sequence length="716" mass="78680">MKNPFTLHIKNRTVNFDHIRDLKLRRRRVLDELDRTHFQWLVVFVSGVGFLADGYDIYAASLIMPMISHVYWENNMPAQVEAALNAAILAGTVIGQLAFGIFADVYGRKTMYGLELMIIIGSTVGITMSSEGAGGSMNMLGWLISWRVLLGVGIGGDYPLSAVITSEFAPTKSRGRMLATVFFMQPIGYLLATIVSVIVLAAYGSDIRGHATCQDNIQCRSAVDSVWRWVIGLGTIPAALAIFLRFSIPESPRYTTEILNRPGDALEDVNQMDLPAMSPTPAPAPDMEANAEFEIYGSGVPGFNATTLHRNEGSLDEYHASDNVERRSLASPHGSPMLRGASSTTVNEGLHHNITDPNLLTATAGARTSFGNNGVVFTRPFTANDERPASLALSPTMLTHAESHESGPSSEEDGGGIESRNIWANYRSVMKEYLWDKGCWVVLFGTSLTWFFFDFAFYVMGPNSTHVSDRVFNTLNDEPDVYLSLMRQLWHSLVIVSLGSILGGISMIYLIGRFSPRTLQLAGFLLVFALFLVVGLVFIFLPPPAQTPLVVFLYVIAMVFFQIGPNFTTYIIPSELFPTQFRCTGVGISAAAGKTAAVFAQLFSTLSSLAPQRDGSSKWFGVAIIVFGVFMLIGAALTKWLTPETRTADGQPKPLEELEYVGRKYPIRYLSMSKGEKENIPMGETNIEDSRIMPEPTTDAATHVQGHRHIVTDMEE</sequence>
<dbReference type="Gene3D" id="1.20.1250.20">
    <property type="entry name" value="MFS general substrate transporter like domains"/>
    <property type="match status" value="2"/>
</dbReference>
<dbReference type="PROSITE" id="PS50850">
    <property type="entry name" value="MFS"/>
    <property type="match status" value="1"/>
</dbReference>
<evidence type="ECO:0000256" key="2">
    <source>
        <dbReference type="ARBA" id="ARBA00022692"/>
    </source>
</evidence>
<evidence type="ECO:0000313" key="9">
    <source>
        <dbReference type="Proteomes" id="UP001201262"/>
    </source>
</evidence>
<dbReference type="GO" id="GO:0016020">
    <property type="term" value="C:membrane"/>
    <property type="evidence" value="ECO:0007669"/>
    <property type="project" value="UniProtKB-SubCell"/>
</dbReference>
<feature type="transmembrane region" description="Helical" evidence="6">
    <location>
        <begin position="110"/>
        <end position="128"/>
    </location>
</feature>
<evidence type="ECO:0000313" key="8">
    <source>
        <dbReference type="EMBL" id="KAH8699096.1"/>
    </source>
</evidence>
<feature type="transmembrane region" description="Helical" evidence="6">
    <location>
        <begin position="140"/>
        <end position="160"/>
    </location>
</feature>
<proteinExistence type="predicted"/>
<keyword evidence="4 6" id="KW-0472">Membrane</keyword>
<evidence type="ECO:0000256" key="1">
    <source>
        <dbReference type="ARBA" id="ARBA00004141"/>
    </source>
</evidence>
<feature type="transmembrane region" description="Helical" evidence="6">
    <location>
        <begin position="619"/>
        <end position="637"/>
    </location>
</feature>
<evidence type="ECO:0000259" key="7">
    <source>
        <dbReference type="PROSITE" id="PS50850"/>
    </source>
</evidence>
<dbReference type="Pfam" id="PF00083">
    <property type="entry name" value="Sugar_tr"/>
    <property type="match status" value="2"/>
</dbReference>
<dbReference type="PANTHER" id="PTHR24064">
    <property type="entry name" value="SOLUTE CARRIER FAMILY 22 MEMBER"/>
    <property type="match status" value="1"/>
</dbReference>
<feature type="transmembrane region" description="Helical" evidence="6">
    <location>
        <begin position="489"/>
        <end position="511"/>
    </location>
</feature>
<comment type="caution">
    <text evidence="8">The sequence shown here is derived from an EMBL/GenBank/DDBJ whole genome shotgun (WGS) entry which is preliminary data.</text>
</comment>
<dbReference type="EMBL" id="JAJTJA010000005">
    <property type="protein sequence ID" value="KAH8699096.1"/>
    <property type="molecule type" value="Genomic_DNA"/>
</dbReference>